<dbReference type="EMBL" id="JASCZI010000118">
    <property type="protein sequence ID" value="MED6108978.1"/>
    <property type="molecule type" value="Genomic_DNA"/>
</dbReference>
<sequence length="136" mass="15173">MSSSLSPSMNVGSSSESSGYCNASLTRDSGTLSTIGEETGWGDAAISIARARRPSNIGGMWVRIRTAKIRKWINYRHKQLRRPNLCELPSAVKQQLQIFITFNSKTIILHPLSHNRNRNPIIYHAQSPLPVKTKLT</sequence>
<accession>A0ABU6QAX5</accession>
<name>A0ABU6QAX5_9FABA</name>
<gene>
    <name evidence="2" type="ORF">PIB30_029203</name>
</gene>
<keyword evidence="3" id="KW-1185">Reference proteome</keyword>
<evidence type="ECO:0000313" key="2">
    <source>
        <dbReference type="EMBL" id="MED6108978.1"/>
    </source>
</evidence>
<feature type="region of interest" description="Disordered" evidence="1">
    <location>
        <begin position="1"/>
        <end position="21"/>
    </location>
</feature>
<dbReference type="Proteomes" id="UP001341840">
    <property type="component" value="Unassembled WGS sequence"/>
</dbReference>
<protein>
    <submittedName>
        <fullName evidence="2">Uncharacterized protein</fullName>
    </submittedName>
</protein>
<feature type="compositionally biased region" description="Low complexity" evidence="1">
    <location>
        <begin position="1"/>
        <end position="18"/>
    </location>
</feature>
<comment type="caution">
    <text evidence="2">The sequence shown here is derived from an EMBL/GenBank/DDBJ whole genome shotgun (WGS) entry which is preliminary data.</text>
</comment>
<evidence type="ECO:0000256" key="1">
    <source>
        <dbReference type="SAM" id="MobiDB-lite"/>
    </source>
</evidence>
<reference evidence="2 3" key="1">
    <citation type="journal article" date="2023" name="Plants (Basel)">
        <title>Bridging the Gap: Combining Genomics and Transcriptomics Approaches to Understand Stylosanthes scabra, an Orphan Legume from the Brazilian Caatinga.</title>
        <authorList>
            <person name="Ferreira-Neto J.R.C."/>
            <person name="da Silva M.D."/>
            <person name="Binneck E."/>
            <person name="de Melo N.F."/>
            <person name="da Silva R.H."/>
            <person name="de Melo A.L.T.M."/>
            <person name="Pandolfi V."/>
            <person name="Bustamante F.O."/>
            <person name="Brasileiro-Vidal A.C."/>
            <person name="Benko-Iseppon A.M."/>
        </authorList>
    </citation>
    <scope>NUCLEOTIDE SEQUENCE [LARGE SCALE GENOMIC DNA]</scope>
    <source>
        <tissue evidence="2">Leaves</tissue>
    </source>
</reference>
<organism evidence="2 3">
    <name type="scientific">Stylosanthes scabra</name>
    <dbReference type="NCBI Taxonomy" id="79078"/>
    <lineage>
        <taxon>Eukaryota</taxon>
        <taxon>Viridiplantae</taxon>
        <taxon>Streptophyta</taxon>
        <taxon>Embryophyta</taxon>
        <taxon>Tracheophyta</taxon>
        <taxon>Spermatophyta</taxon>
        <taxon>Magnoliopsida</taxon>
        <taxon>eudicotyledons</taxon>
        <taxon>Gunneridae</taxon>
        <taxon>Pentapetalae</taxon>
        <taxon>rosids</taxon>
        <taxon>fabids</taxon>
        <taxon>Fabales</taxon>
        <taxon>Fabaceae</taxon>
        <taxon>Papilionoideae</taxon>
        <taxon>50 kb inversion clade</taxon>
        <taxon>dalbergioids sensu lato</taxon>
        <taxon>Dalbergieae</taxon>
        <taxon>Pterocarpus clade</taxon>
        <taxon>Stylosanthes</taxon>
    </lineage>
</organism>
<proteinExistence type="predicted"/>
<evidence type="ECO:0000313" key="3">
    <source>
        <dbReference type="Proteomes" id="UP001341840"/>
    </source>
</evidence>